<name>A0A914XSD9_9BILA</name>
<accession>A0A914XSD9</accession>
<sequence length="141" mass="16126">MKNARSSPKEFLSSSLIESAEFAARPIKEKLVARRSKGKGDGRTDGRVSTKPKWTRVKAQRGDFFFRTRRWTADDGIRVRGRTRIEAKKKTRIGCKNSDPARRRVDARRYKVASDCTQLSAAKLLLSFLCVIRPFLCLRAH</sequence>
<evidence type="ECO:0000313" key="1">
    <source>
        <dbReference type="Proteomes" id="UP000887566"/>
    </source>
</evidence>
<protein>
    <submittedName>
        <fullName evidence="2">Uncharacterized protein</fullName>
    </submittedName>
</protein>
<organism evidence="1 2">
    <name type="scientific">Plectus sambesii</name>
    <dbReference type="NCBI Taxonomy" id="2011161"/>
    <lineage>
        <taxon>Eukaryota</taxon>
        <taxon>Metazoa</taxon>
        <taxon>Ecdysozoa</taxon>
        <taxon>Nematoda</taxon>
        <taxon>Chromadorea</taxon>
        <taxon>Plectida</taxon>
        <taxon>Plectina</taxon>
        <taxon>Plectoidea</taxon>
        <taxon>Plectidae</taxon>
        <taxon>Plectus</taxon>
    </lineage>
</organism>
<dbReference type="Proteomes" id="UP000887566">
    <property type="component" value="Unplaced"/>
</dbReference>
<evidence type="ECO:0000313" key="2">
    <source>
        <dbReference type="WBParaSite" id="PSAMB.scaffold9944size4495.g32939.t1"/>
    </source>
</evidence>
<dbReference type="AlphaFoldDB" id="A0A914XSD9"/>
<keyword evidence="1" id="KW-1185">Reference proteome</keyword>
<proteinExistence type="predicted"/>
<reference evidence="2" key="1">
    <citation type="submission" date="2022-11" db="UniProtKB">
        <authorList>
            <consortium name="WormBaseParasite"/>
        </authorList>
    </citation>
    <scope>IDENTIFICATION</scope>
</reference>
<dbReference type="WBParaSite" id="PSAMB.scaffold9944size4495.g32939.t1">
    <property type="protein sequence ID" value="PSAMB.scaffold9944size4495.g32939.t1"/>
    <property type="gene ID" value="PSAMB.scaffold9944size4495.g32939"/>
</dbReference>